<evidence type="ECO:0000256" key="1">
    <source>
        <dbReference type="SAM" id="Phobius"/>
    </source>
</evidence>
<keyword evidence="1" id="KW-1133">Transmembrane helix</keyword>
<dbReference type="EMBL" id="JARGDL010000009">
    <property type="protein sequence ID" value="MDF1612007.1"/>
    <property type="molecule type" value="Genomic_DNA"/>
</dbReference>
<organism evidence="2 3">
    <name type="scientific">Stygiobacter electus</name>
    <dbReference type="NCBI Taxonomy" id="3032292"/>
    <lineage>
        <taxon>Bacteria</taxon>
        <taxon>Pseudomonadati</taxon>
        <taxon>Ignavibacteriota</taxon>
        <taxon>Ignavibacteria</taxon>
        <taxon>Ignavibacteriales</taxon>
        <taxon>Melioribacteraceae</taxon>
        <taxon>Stygiobacter</taxon>
    </lineage>
</organism>
<proteinExistence type="predicted"/>
<accession>A0AAE3P1H6</accession>
<reference evidence="2" key="1">
    <citation type="submission" date="2023-03" db="EMBL/GenBank/DDBJ databases">
        <title>Stygiobacter electus gen. nov., sp. nov., facultatively anaerobic thermotolerant bacterium of the class Ignavibacteria from a well of Yessentuki mineral water deposit.</title>
        <authorList>
            <person name="Podosokorskaya O.A."/>
            <person name="Elcheninov A.G."/>
            <person name="Petrova N.F."/>
            <person name="Zavarzina D.G."/>
            <person name="Kublanov I.V."/>
            <person name="Merkel A.Y."/>
        </authorList>
    </citation>
    <scope>NUCLEOTIDE SEQUENCE</scope>
    <source>
        <strain evidence="2">09-Me</strain>
    </source>
</reference>
<keyword evidence="3" id="KW-1185">Reference proteome</keyword>
<protein>
    <submittedName>
        <fullName evidence="2">Uncharacterized protein</fullName>
    </submittedName>
</protein>
<comment type="caution">
    <text evidence="2">The sequence shown here is derived from an EMBL/GenBank/DDBJ whole genome shotgun (WGS) entry which is preliminary data.</text>
</comment>
<evidence type="ECO:0000313" key="2">
    <source>
        <dbReference type="EMBL" id="MDF1612007.1"/>
    </source>
</evidence>
<dbReference type="Proteomes" id="UP001221302">
    <property type="component" value="Unassembled WGS sequence"/>
</dbReference>
<evidence type="ECO:0000313" key="3">
    <source>
        <dbReference type="Proteomes" id="UP001221302"/>
    </source>
</evidence>
<dbReference type="AlphaFoldDB" id="A0AAE3P1H6"/>
<sequence length="199" mass="22661">MGFSTLLDILGSTIAGGMLLMILFRLNDAAVQNSYNYTADLIVQQNLVEVITLLEYDFKKIGYCKDWTKIPDPSKAIIYADSTDIKFLTDVDNDGNIDTMRYYVGQPSALTDTPNPRDRMLYRVVNNATPASANLGVTQFHLRYFDALQQELSLPISNFSQIQTIQLNITVESSYSYANDYSKVFWRQIRLSAKNLRNR</sequence>
<feature type="transmembrane region" description="Helical" evidence="1">
    <location>
        <begin position="6"/>
        <end position="24"/>
    </location>
</feature>
<gene>
    <name evidence="2" type="ORF">P0M35_07580</name>
</gene>
<dbReference type="RefSeq" id="WP_321535775.1">
    <property type="nucleotide sequence ID" value="NZ_JARGDL010000009.1"/>
</dbReference>
<keyword evidence="1" id="KW-0472">Membrane</keyword>
<keyword evidence="1" id="KW-0812">Transmembrane</keyword>
<name>A0AAE3P1H6_9BACT</name>